<dbReference type="CDD" id="cd02440">
    <property type="entry name" value="AdoMet_MTases"/>
    <property type="match status" value="1"/>
</dbReference>
<evidence type="ECO:0000256" key="1">
    <source>
        <dbReference type="ARBA" id="ARBA00038158"/>
    </source>
</evidence>
<dbReference type="PANTHER" id="PTHR43591">
    <property type="entry name" value="METHYLTRANSFERASE"/>
    <property type="match status" value="1"/>
</dbReference>
<reference evidence="3" key="1">
    <citation type="submission" date="2023-06" db="EMBL/GenBank/DDBJ databases">
        <title>Genome-scale phylogeny and comparative genomics of the fungal order Sordariales.</title>
        <authorList>
            <consortium name="Lawrence Berkeley National Laboratory"/>
            <person name="Hensen N."/>
            <person name="Bonometti L."/>
            <person name="Westerberg I."/>
            <person name="Brannstrom I.O."/>
            <person name="Guillou S."/>
            <person name="Cros-Aarteil S."/>
            <person name="Calhoun S."/>
            <person name="Haridas S."/>
            <person name="Kuo A."/>
            <person name="Mondo S."/>
            <person name="Pangilinan J."/>
            <person name="Riley R."/>
            <person name="LaButti K."/>
            <person name="Andreopoulos B."/>
            <person name="Lipzen A."/>
            <person name="Chen C."/>
            <person name="Yanf M."/>
            <person name="Daum C."/>
            <person name="Ng V."/>
            <person name="Clum A."/>
            <person name="Steindorff A."/>
            <person name="Ohm R."/>
            <person name="Martin F."/>
            <person name="Silar P."/>
            <person name="Natvig D."/>
            <person name="Lalanne C."/>
            <person name="Gautier V."/>
            <person name="Ament-velasquez S.L."/>
            <person name="Kruys A."/>
            <person name="Hutchinson M.I."/>
            <person name="Powell A.J."/>
            <person name="Barry K."/>
            <person name="Miller A.N."/>
            <person name="Grigoriev I.V."/>
            <person name="Debuchy R."/>
            <person name="Gladieux P."/>
            <person name="Thoren M.H."/>
            <person name="Johannesson H."/>
        </authorList>
    </citation>
    <scope>NUCLEOTIDE SEQUENCE</scope>
    <source>
        <strain evidence="3">SMH3187-1</strain>
    </source>
</reference>
<sequence length="432" mass="48188">MALSHFLCRVFQPPPFTRPHHSLFCSRIAHWSSAACWDLLFCAASSYSVNMTIDPEPKTAGMERPDERNRAPDIKPAPDVNLAPTGSDAEPAGPPAPETGENHPDALVARYPDQPEDQDAGFDEPRSDDDASSTASISSSIFEYRKLHGRTYHSNQGNSEYWGTNDEPMNEALDIIHHVLTLLLGGELCKAPISDDIQEVLDVGTGTGLWAIDFADQYPSAAVIGTDLSPIQPNWVPPNVSFQIDDCTRSWTFPENTFDFIHIRWLFGSIVDWDELFREAYRALKPGGWIESHEASTQFRSDDGTMHEQSAMAKFGAFFADGGKKLGRSMTILEDGVQRAGIEAAGFVNVHEQDYKSPLGAWPADPAMREMGMYQQLATTKDLTGTLLYMGNLMGWQPEEIQVYAARLRNEFNNRNIHGYYLQKIVWAQKPV</sequence>
<accession>A0AA40KAV8</accession>
<proteinExistence type="inferred from homology"/>
<keyword evidence="3" id="KW-0489">Methyltransferase</keyword>
<protein>
    <submittedName>
        <fullName evidence="3">S-adenosyl-L-methionine-dependent methyltransferase</fullName>
    </submittedName>
</protein>
<dbReference type="EMBL" id="JAUKUD010000002">
    <property type="protein sequence ID" value="KAK0751952.1"/>
    <property type="molecule type" value="Genomic_DNA"/>
</dbReference>
<gene>
    <name evidence="3" type="ORF">B0T18DRAFT_403751</name>
</gene>
<dbReference type="GO" id="GO:0008168">
    <property type="term" value="F:methyltransferase activity"/>
    <property type="evidence" value="ECO:0007669"/>
    <property type="project" value="UniProtKB-KW"/>
</dbReference>
<name>A0AA40KAV8_9PEZI</name>
<dbReference type="SUPFAM" id="SSF53335">
    <property type="entry name" value="S-adenosyl-L-methionine-dependent methyltransferases"/>
    <property type="match status" value="1"/>
</dbReference>
<dbReference type="Pfam" id="PF13489">
    <property type="entry name" value="Methyltransf_23"/>
    <property type="match status" value="1"/>
</dbReference>
<comment type="caution">
    <text evidence="3">The sequence shown here is derived from an EMBL/GenBank/DDBJ whole genome shotgun (WGS) entry which is preliminary data.</text>
</comment>
<keyword evidence="4" id="KW-1185">Reference proteome</keyword>
<dbReference type="Proteomes" id="UP001172155">
    <property type="component" value="Unassembled WGS sequence"/>
</dbReference>
<keyword evidence="3" id="KW-0808">Transferase</keyword>
<dbReference type="GO" id="GO:0032259">
    <property type="term" value="P:methylation"/>
    <property type="evidence" value="ECO:0007669"/>
    <property type="project" value="UniProtKB-KW"/>
</dbReference>
<organism evidence="3 4">
    <name type="scientific">Schizothecium vesticola</name>
    <dbReference type="NCBI Taxonomy" id="314040"/>
    <lineage>
        <taxon>Eukaryota</taxon>
        <taxon>Fungi</taxon>
        <taxon>Dikarya</taxon>
        <taxon>Ascomycota</taxon>
        <taxon>Pezizomycotina</taxon>
        <taxon>Sordariomycetes</taxon>
        <taxon>Sordariomycetidae</taxon>
        <taxon>Sordariales</taxon>
        <taxon>Schizotheciaceae</taxon>
        <taxon>Schizothecium</taxon>
    </lineage>
</organism>
<feature type="region of interest" description="Disordered" evidence="2">
    <location>
        <begin position="55"/>
        <end position="136"/>
    </location>
</feature>
<dbReference type="Gene3D" id="3.40.50.150">
    <property type="entry name" value="Vaccinia Virus protein VP39"/>
    <property type="match status" value="1"/>
</dbReference>
<dbReference type="InterPro" id="IPR029063">
    <property type="entry name" value="SAM-dependent_MTases_sf"/>
</dbReference>
<dbReference type="PANTHER" id="PTHR43591:SF10">
    <property type="entry name" value="ABC TRANSMEMBRANE TYPE-1 DOMAIN-CONTAINING PROTEIN-RELATED"/>
    <property type="match status" value="1"/>
</dbReference>
<evidence type="ECO:0000313" key="4">
    <source>
        <dbReference type="Proteomes" id="UP001172155"/>
    </source>
</evidence>
<evidence type="ECO:0000313" key="3">
    <source>
        <dbReference type="EMBL" id="KAK0751952.1"/>
    </source>
</evidence>
<feature type="compositionally biased region" description="Basic and acidic residues" evidence="2">
    <location>
        <begin position="55"/>
        <end position="73"/>
    </location>
</feature>
<comment type="similarity">
    <text evidence="1">Belongs to the methyltransferase superfamily. LaeA methyltransferase family.</text>
</comment>
<evidence type="ECO:0000256" key="2">
    <source>
        <dbReference type="SAM" id="MobiDB-lite"/>
    </source>
</evidence>
<dbReference type="AlphaFoldDB" id="A0AA40KAV8"/>